<dbReference type="GO" id="GO:0031412">
    <property type="term" value="P:gas vesicle organization"/>
    <property type="evidence" value="ECO:0007669"/>
    <property type="project" value="InterPro"/>
</dbReference>
<dbReference type="GO" id="GO:0031411">
    <property type="term" value="C:gas vesicle"/>
    <property type="evidence" value="ECO:0007669"/>
    <property type="project" value="UniProtKB-SubCell"/>
</dbReference>
<dbReference type="RefSeq" id="WP_120752912.1">
    <property type="nucleotide sequence ID" value="NZ_JBFADQ010000001.1"/>
</dbReference>
<dbReference type="Pfam" id="PF06386">
    <property type="entry name" value="GvpL_GvpF"/>
    <property type="match status" value="1"/>
</dbReference>
<dbReference type="EMBL" id="RBAM01000001">
    <property type="protein sequence ID" value="RKN77297.1"/>
    <property type="molecule type" value="Genomic_DNA"/>
</dbReference>
<reference evidence="4 5" key="1">
    <citation type="journal article" date="2015" name="Antonie Van Leeuwenhoek">
        <title>Streptomyces klenkii sp. nov., isolated from deep marine sediment.</title>
        <authorList>
            <person name="Veyisoglu A."/>
            <person name="Sahin N."/>
        </authorList>
    </citation>
    <scope>NUCLEOTIDE SEQUENCE [LARGE SCALE GENOMIC DNA]</scope>
    <source>
        <strain evidence="4 5">KCTC 29202</strain>
    </source>
</reference>
<evidence type="ECO:0000256" key="2">
    <source>
        <dbReference type="ARBA" id="ARBA00035108"/>
    </source>
</evidence>
<keyword evidence="1" id="KW-0304">Gas vesicle</keyword>
<dbReference type="Proteomes" id="UP000270343">
    <property type="component" value="Unassembled WGS sequence"/>
</dbReference>
<dbReference type="AlphaFoldDB" id="A0A3B0BZL9"/>
<evidence type="ECO:0000256" key="3">
    <source>
        <dbReference type="ARBA" id="ARBA00035643"/>
    </source>
</evidence>
<comment type="subcellular location">
    <subcellularLocation>
        <location evidence="2">Gas vesicle</location>
    </subcellularLocation>
</comment>
<comment type="similarity">
    <text evidence="3">Belongs to the gas vesicle GvpF/GvpL family.</text>
</comment>
<sequence length="240" mass="26405">MTTYVYGIARGDRTRLPEGLTGIGDPPLPVRVVTGAGLSAVVSDCPAGGELRPKRRDLLAHQRVLTEAGRRTTILPMRFGSVSDNDEQVRTVLTEHSERYEDQLSRLDGRVEYNVKAVHHEDAVLHLVLAENTGLRTLAEANRADDGSSYEQRLHFGELVAQAVREREARDAALVRRALAPLAEGERPGPESTGWFLNVSFLVAEDAGSRLLAEAGRLEKENPRLDVKVHGPLPPYSFVE</sequence>
<accession>A0A3B0BZL9</accession>
<name>A0A3B0BZL9_9ACTN</name>
<dbReference type="PANTHER" id="PTHR36852:SF1">
    <property type="entry name" value="PROTEIN GVPL 2"/>
    <property type="match status" value="1"/>
</dbReference>
<dbReference type="InterPro" id="IPR009430">
    <property type="entry name" value="GvpL/GvpF"/>
</dbReference>
<proteinExistence type="inferred from homology"/>
<comment type="caution">
    <text evidence="4">The sequence shown here is derived from an EMBL/GenBank/DDBJ whole genome shotgun (WGS) entry which is preliminary data.</text>
</comment>
<evidence type="ECO:0000256" key="1">
    <source>
        <dbReference type="ARBA" id="ARBA00022987"/>
    </source>
</evidence>
<organism evidence="4 5">
    <name type="scientific">Streptomyces klenkii</name>
    <dbReference type="NCBI Taxonomy" id="1420899"/>
    <lineage>
        <taxon>Bacteria</taxon>
        <taxon>Bacillati</taxon>
        <taxon>Actinomycetota</taxon>
        <taxon>Actinomycetes</taxon>
        <taxon>Kitasatosporales</taxon>
        <taxon>Streptomycetaceae</taxon>
        <taxon>Streptomyces</taxon>
    </lineage>
</organism>
<dbReference type="OrthoDB" id="4864106at2"/>
<gene>
    <name evidence="4" type="ORF">D7231_00695</name>
</gene>
<evidence type="ECO:0000313" key="4">
    <source>
        <dbReference type="EMBL" id="RKN77297.1"/>
    </source>
</evidence>
<protein>
    <submittedName>
        <fullName evidence="4">Gas vesicle protein</fullName>
    </submittedName>
</protein>
<keyword evidence="5" id="KW-1185">Reference proteome</keyword>
<evidence type="ECO:0000313" key="5">
    <source>
        <dbReference type="Proteomes" id="UP000270343"/>
    </source>
</evidence>
<dbReference type="PANTHER" id="PTHR36852">
    <property type="entry name" value="PROTEIN GVPL 2"/>
    <property type="match status" value="1"/>
</dbReference>